<feature type="region of interest" description="Disordered" evidence="1">
    <location>
        <begin position="80"/>
        <end position="102"/>
    </location>
</feature>
<protein>
    <submittedName>
        <fullName evidence="2">(Atlantic silverside) hypothetical protein</fullName>
    </submittedName>
</protein>
<evidence type="ECO:0000313" key="2">
    <source>
        <dbReference type="EMBL" id="CAG5889736.1"/>
    </source>
</evidence>
<organism evidence="2 3">
    <name type="scientific">Menidia menidia</name>
    <name type="common">Atlantic silverside</name>
    <dbReference type="NCBI Taxonomy" id="238744"/>
    <lineage>
        <taxon>Eukaryota</taxon>
        <taxon>Metazoa</taxon>
        <taxon>Chordata</taxon>
        <taxon>Craniata</taxon>
        <taxon>Vertebrata</taxon>
        <taxon>Euteleostomi</taxon>
        <taxon>Actinopterygii</taxon>
        <taxon>Neopterygii</taxon>
        <taxon>Teleostei</taxon>
        <taxon>Neoteleostei</taxon>
        <taxon>Acanthomorphata</taxon>
        <taxon>Ovalentaria</taxon>
        <taxon>Atherinomorphae</taxon>
        <taxon>Atheriniformes</taxon>
        <taxon>Atherinopsidae</taxon>
        <taxon>Menidiinae</taxon>
        <taxon>Menidia</taxon>
    </lineage>
</organism>
<feature type="compositionally biased region" description="Low complexity" evidence="1">
    <location>
        <begin position="19"/>
        <end position="32"/>
    </location>
</feature>
<dbReference type="AlphaFoldDB" id="A0A8S4ASD3"/>
<keyword evidence="3" id="KW-1185">Reference proteome</keyword>
<evidence type="ECO:0000313" key="3">
    <source>
        <dbReference type="Proteomes" id="UP000677803"/>
    </source>
</evidence>
<accession>A0A8S4ASD3</accession>
<proteinExistence type="predicted"/>
<comment type="caution">
    <text evidence="2">The sequence shown here is derived from an EMBL/GenBank/DDBJ whole genome shotgun (WGS) entry which is preliminary data.</text>
</comment>
<dbReference type="Proteomes" id="UP000677803">
    <property type="component" value="Unassembled WGS sequence"/>
</dbReference>
<name>A0A8S4ASD3_9TELE</name>
<feature type="compositionally biased region" description="Polar residues" evidence="1">
    <location>
        <begin position="88"/>
        <end position="102"/>
    </location>
</feature>
<reference evidence="2" key="1">
    <citation type="submission" date="2021-05" db="EMBL/GenBank/DDBJ databases">
        <authorList>
            <person name="Tigano A."/>
        </authorList>
    </citation>
    <scope>NUCLEOTIDE SEQUENCE</scope>
</reference>
<gene>
    <name evidence="2" type="ORF">MMEN_LOCUS6217</name>
</gene>
<feature type="region of interest" description="Disordered" evidence="1">
    <location>
        <begin position="1"/>
        <end position="33"/>
    </location>
</feature>
<sequence>MVVQDIQRSDVCRQQRATPSPVSSHPGSSSLRHSSHLKDWLMLIKTHRKSFRRKKELCGIAKASVLQLFLDQAVFSSNRLHSEPVTPANGTPDFSPTPTRNC</sequence>
<evidence type="ECO:0000256" key="1">
    <source>
        <dbReference type="SAM" id="MobiDB-lite"/>
    </source>
</evidence>
<dbReference type="EMBL" id="CAJRST010005557">
    <property type="protein sequence ID" value="CAG5889736.1"/>
    <property type="molecule type" value="Genomic_DNA"/>
</dbReference>